<sequence length="331" mass="37255">MKIERDYANKEKLNRVLTTNIDDFLNIAKALSTDLRTEIFKTLLHQSMNVMEIAERFSIPASTAAINVRKLEEAGLIQTEMVPGTRGTQKVCTAVYSRIVVDFSHLRPGSPETTAVVSIPIGHFVDSHVSGPCGLLSEHSIIGEMDEPRSFFEPERISAQLIWFRRGYLEYRFPNRVPRGAVIENLELSMELCSEAPLFNLDWPSDITLWINGKELGSWTSPGDFGGERGILTPAWWGSENTQYGLLKTWRVNSDGSFIDGRGISNVTIPQLELDDKPYLTVRIGIKPDAHNDGGINLFGSRFGNYETDLKMKLDFVNRNEKKNAGDDKTW</sequence>
<dbReference type="GO" id="GO:0003677">
    <property type="term" value="F:DNA binding"/>
    <property type="evidence" value="ECO:0007669"/>
    <property type="project" value="UniProtKB-KW"/>
</dbReference>
<protein>
    <submittedName>
        <fullName evidence="2">Transcriptional regulator</fullName>
    </submittedName>
</protein>
<dbReference type="Proteomes" id="UP000214746">
    <property type="component" value="Unassembled WGS sequence"/>
</dbReference>
<keyword evidence="3" id="KW-1185">Reference proteome</keyword>
<gene>
    <name evidence="2" type="ORF">CBW46_015355</name>
</gene>
<evidence type="ECO:0000313" key="2">
    <source>
        <dbReference type="EMBL" id="PZE20056.1"/>
    </source>
</evidence>
<dbReference type="SUPFAM" id="SSF46785">
    <property type="entry name" value="Winged helix' DNA-binding domain"/>
    <property type="match status" value="1"/>
</dbReference>
<dbReference type="InterPro" id="IPR036388">
    <property type="entry name" value="WH-like_DNA-bd_sf"/>
</dbReference>
<dbReference type="OrthoDB" id="9781958at2"/>
<dbReference type="EMBL" id="NHRJ02000010">
    <property type="protein sequence ID" value="PZE20056.1"/>
    <property type="molecule type" value="Genomic_DNA"/>
</dbReference>
<proteinExistence type="predicted"/>
<reference evidence="2" key="1">
    <citation type="submission" date="2018-06" db="EMBL/GenBank/DDBJ databases">
        <title>Paenibacillus xerothermodurans sp. nov. an extremely dry heat resistant spore forming bacterium isolated from the soil of Cape Canaveral, Florida.</title>
        <authorList>
            <person name="Seuylemezian A."/>
            <person name="Kaur N."/>
            <person name="Patil P."/>
            <person name="Patil P."/>
            <person name="Mayilraj S."/>
            <person name="Vaishampayan P."/>
        </authorList>
    </citation>
    <scope>NUCLEOTIDE SEQUENCE [LARGE SCALE GENOMIC DNA]</scope>
    <source>
        <strain evidence="2">ATCC 27380</strain>
    </source>
</reference>
<dbReference type="AlphaFoldDB" id="A0A2W1NQP8"/>
<evidence type="ECO:0000313" key="3">
    <source>
        <dbReference type="Proteomes" id="UP000214746"/>
    </source>
</evidence>
<keyword evidence="1" id="KW-0238">DNA-binding</keyword>
<accession>A0A2W1NQP8</accession>
<name>A0A2W1NQP8_PAEXE</name>
<dbReference type="InterPro" id="IPR011991">
    <property type="entry name" value="ArsR-like_HTH"/>
</dbReference>
<organism evidence="2 3">
    <name type="scientific">Paenibacillus xerothermodurans</name>
    <dbReference type="NCBI Taxonomy" id="1977292"/>
    <lineage>
        <taxon>Bacteria</taxon>
        <taxon>Bacillati</taxon>
        <taxon>Bacillota</taxon>
        <taxon>Bacilli</taxon>
        <taxon>Bacillales</taxon>
        <taxon>Paenibacillaceae</taxon>
        <taxon>Paenibacillus</taxon>
    </lineage>
</organism>
<dbReference type="RefSeq" id="WP_089200877.1">
    <property type="nucleotide sequence ID" value="NZ_NHRJ02000010.1"/>
</dbReference>
<dbReference type="CDD" id="cd00090">
    <property type="entry name" value="HTH_ARSR"/>
    <property type="match status" value="1"/>
</dbReference>
<dbReference type="Gene3D" id="1.10.10.10">
    <property type="entry name" value="Winged helix-like DNA-binding domain superfamily/Winged helix DNA-binding domain"/>
    <property type="match status" value="1"/>
</dbReference>
<dbReference type="InterPro" id="IPR036390">
    <property type="entry name" value="WH_DNA-bd_sf"/>
</dbReference>
<evidence type="ECO:0000256" key="1">
    <source>
        <dbReference type="ARBA" id="ARBA00023125"/>
    </source>
</evidence>
<comment type="caution">
    <text evidence="2">The sequence shown here is derived from an EMBL/GenBank/DDBJ whole genome shotgun (WGS) entry which is preliminary data.</text>
</comment>